<evidence type="ECO:0000256" key="1">
    <source>
        <dbReference type="SAM" id="MobiDB-lite"/>
    </source>
</evidence>
<reference evidence="2 3" key="1">
    <citation type="submission" date="2021-07" db="EMBL/GenBank/DDBJ databases">
        <title>The Aristolochia fimbriata genome: insights into angiosperm evolution, floral development and chemical biosynthesis.</title>
        <authorList>
            <person name="Jiao Y."/>
        </authorList>
    </citation>
    <scope>NUCLEOTIDE SEQUENCE [LARGE SCALE GENOMIC DNA]</scope>
    <source>
        <strain evidence="2">IBCAS-2021</strain>
        <tissue evidence="2">Leaf</tissue>
    </source>
</reference>
<dbReference type="EMBL" id="JAINDJ010000002">
    <property type="protein sequence ID" value="KAG9456082.1"/>
    <property type="molecule type" value="Genomic_DNA"/>
</dbReference>
<proteinExistence type="predicted"/>
<sequence>MAMIASADYYHFRFRNRRVSGSLNLKGRFHGFFFIFGLKSFALPVIMEATEGDQLKMIRPPSLEEAGLEDCALPPEAIKEAFAKAASSVKSRAASLFSAGEEKEPGDCVQNPAPTVGELKDSLIGMSARPGKSCGAAEKGRLTEVWGDKVVPGVESGGSSDKVLGAEVPAERGGRACVDGLRGVRKVDEGGYETDDEGEREKPILAEGFV</sequence>
<dbReference type="AlphaFoldDB" id="A0AAV7F4Q8"/>
<evidence type="ECO:0000313" key="2">
    <source>
        <dbReference type="EMBL" id="KAG9456082.1"/>
    </source>
</evidence>
<protein>
    <submittedName>
        <fullName evidence="2">Uncharacterized protein</fullName>
    </submittedName>
</protein>
<organism evidence="2 3">
    <name type="scientific">Aristolochia fimbriata</name>
    <name type="common">White veined hardy Dutchman's pipe vine</name>
    <dbReference type="NCBI Taxonomy" id="158543"/>
    <lineage>
        <taxon>Eukaryota</taxon>
        <taxon>Viridiplantae</taxon>
        <taxon>Streptophyta</taxon>
        <taxon>Embryophyta</taxon>
        <taxon>Tracheophyta</taxon>
        <taxon>Spermatophyta</taxon>
        <taxon>Magnoliopsida</taxon>
        <taxon>Magnoliidae</taxon>
        <taxon>Piperales</taxon>
        <taxon>Aristolochiaceae</taxon>
        <taxon>Aristolochia</taxon>
    </lineage>
</organism>
<dbReference type="Proteomes" id="UP000825729">
    <property type="component" value="Unassembled WGS sequence"/>
</dbReference>
<name>A0AAV7F4Q8_ARIFI</name>
<dbReference type="PANTHER" id="PTHR36713">
    <property type="entry name" value="OS09G0344700 PROTEIN"/>
    <property type="match status" value="1"/>
</dbReference>
<feature type="region of interest" description="Disordered" evidence="1">
    <location>
        <begin position="188"/>
        <end position="210"/>
    </location>
</feature>
<dbReference type="PANTHER" id="PTHR36713:SF1">
    <property type="entry name" value="OS09G0344700 PROTEIN"/>
    <property type="match status" value="1"/>
</dbReference>
<comment type="caution">
    <text evidence="2">The sequence shown here is derived from an EMBL/GenBank/DDBJ whole genome shotgun (WGS) entry which is preliminary data.</text>
</comment>
<evidence type="ECO:0000313" key="3">
    <source>
        <dbReference type="Proteomes" id="UP000825729"/>
    </source>
</evidence>
<accession>A0AAV7F4Q8</accession>
<gene>
    <name evidence="2" type="ORF">H6P81_000590</name>
</gene>
<keyword evidence="3" id="KW-1185">Reference proteome</keyword>